<feature type="binding site" evidence="9">
    <location>
        <position position="66"/>
    </location>
    <ligand>
        <name>Mg(2+)</name>
        <dbReference type="ChEBI" id="CHEBI:18420"/>
    </ligand>
</feature>
<keyword evidence="5 9" id="KW-0784">Thiamine biosynthesis</keyword>
<dbReference type="RefSeq" id="WP_006259742.1">
    <property type="nucleotide sequence ID" value="NZ_BCMQ01000005.1"/>
</dbReference>
<dbReference type="InterPro" id="IPR013785">
    <property type="entry name" value="Aldolase_TIM"/>
</dbReference>
<dbReference type="InterPro" id="IPR036206">
    <property type="entry name" value="ThiamineP_synth_sf"/>
</dbReference>
<evidence type="ECO:0000313" key="12">
    <source>
        <dbReference type="EMBL" id="ALU25344.1"/>
    </source>
</evidence>
<comment type="similarity">
    <text evidence="9 10">Belongs to the thiamine-phosphate synthase family.</text>
</comment>
<dbReference type="HAMAP" id="MF_00097">
    <property type="entry name" value="TMP_synthase"/>
    <property type="match status" value="1"/>
</dbReference>
<dbReference type="eggNOG" id="COG0352">
    <property type="taxonomic scope" value="Bacteria"/>
</dbReference>
<evidence type="ECO:0000256" key="1">
    <source>
        <dbReference type="ARBA" id="ARBA00005165"/>
    </source>
</evidence>
<keyword evidence="3 9" id="KW-0479">Metal-binding</keyword>
<gene>
    <name evidence="9" type="primary">thiE</name>
    <name evidence="12" type="ORF">AS202_03890</name>
</gene>
<dbReference type="GO" id="GO:0005737">
    <property type="term" value="C:cytoplasm"/>
    <property type="evidence" value="ECO:0007669"/>
    <property type="project" value="TreeGrafter"/>
</dbReference>
<dbReference type="GO" id="GO:0009229">
    <property type="term" value="P:thiamine diphosphate biosynthetic process"/>
    <property type="evidence" value="ECO:0007669"/>
    <property type="project" value="UniProtKB-UniRule"/>
</dbReference>
<comment type="catalytic activity">
    <reaction evidence="8 9 10">
        <text>2-[(2R,5Z)-2-carboxy-4-methylthiazol-5(2H)-ylidene]ethyl phosphate + 4-amino-2-methyl-5-(diphosphooxymethyl)pyrimidine + 2 H(+) = thiamine phosphate + CO2 + diphosphate</text>
        <dbReference type="Rhea" id="RHEA:47844"/>
        <dbReference type="ChEBI" id="CHEBI:15378"/>
        <dbReference type="ChEBI" id="CHEBI:16526"/>
        <dbReference type="ChEBI" id="CHEBI:33019"/>
        <dbReference type="ChEBI" id="CHEBI:37575"/>
        <dbReference type="ChEBI" id="CHEBI:57841"/>
        <dbReference type="ChEBI" id="CHEBI:62899"/>
        <dbReference type="EC" id="2.5.1.3"/>
    </reaction>
</comment>
<evidence type="ECO:0000256" key="6">
    <source>
        <dbReference type="ARBA" id="ARBA00047334"/>
    </source>
</evidence>
<evidence type="ECO:0000256" key="9">
    <source>
        <dbReference type="HAMAP-Rule" id="MF_00097"/>
    </source>
</evidence>
<dbReference type="Pfam" id="PF02581">
    <property type="entry name" value="TMP-TENI"/>
    <property type="match status" value="1"/>
</dbReference>
<dbReference type="KEGG" id="mod:AS202_03890"/>
<feature type="binding site" evidence="9">
    <location>
        <position position="165"/>
    </location>
    <ligand>
        <name>2-[(2R,5Z)-2-carboxy-4-methylthiazol-5(2H)-ylidene]ethyl phosphate</name>
        <dbReference type="ChEBI" id="CHEBI:62899"/>
    </ligand>
</feature>
<evidence type="ECO:0000256" key="8">
    <source>
        <dbReference type="ARBA" id="ARBA00047883"/>
    </source>
</evidence>
<dbReference type="GO" id="GO:0004789">
    <property type="term" value="F:thiamine-phosphate diphosphorylase activity"/>
    <property type="evidence" value="ECO:0007669"/>
    <property type="project" value="UniProtKB-UniRule"/>
</dbReference>
<comment type="pathway">
    <text evidence="1 9 11">Cofactor biosynthesis; thiamine diphosphate biosynthesis; thiamine phosphate from 4-amino-2-methyl-5-diphosphomethylpyrimidine and 4-methyl-5-(2-phosphoethyl)-thiazole: step 1/1.</text>
</comment>
<dbReference type="NCBIfam" id="NF000736">
    <property type="entry name" value="PRK00043.2-3"/>
    <property type="match status" value="1"/>
</dbReference>
<evidence type="ECO:0000256" key="5">
    <source>
        <dbReference type="ARBA" id="ARBA00022977"/>
    </source>
</evidence>
<evidence type="ECO:0000256" key="7">
    <source>
        <dbReference type="ARBA" id="ARBA00047851"/>
    </source>
</evidence>
<feature type="binding site" evidence="9">
    <location>
        <position position="85"/>
    </location>
    <ligand>
        <name>Mg(2+)</name>
        <dbReference type="ChEBI" id="CHEBI:18420"/>
    </ligand>
</feature>
<evidence type="ECO:0000256" key="3">
    <source>
        <dbReference type="ARBA" id="ARBA00022723"/>
    </source>
</evidence>
<dbReference type="EMBL" id="CP013690">
    <property type="protein sequence ID" value="ALU25344.1"/>
    <property type="molecule type" value="Genomic_DNA"/>
</dbReference>
<name>A0A0S7EA04_9FLAO</name>
<comment type="catalytic activity">
    <reaction evidence="7 9 10">
        <text>2-(2-carboxy-4-methylthiazol-5-yl)ethyl phosphate + 4-amino-2-methyl-5-(diphosphooxymethyl)pyrimidine + 2 H(+) = thiamine phosphate + CO2 + diphosphate</text>
        <dbReference type="Rhea" id="RHEA:47848"/>
        <dbReference type="ChEBI" id="CHEBI:15378"/>
        <dbReference type="ChEBI" id="CHEBI:16526"/>
        <dbReference type="ChEBI" id="CHEBI:33019"/>
        <dbReference type="ChEBI" id="CHEBI:37575"/>
        <dbReference type="ChEBI" id="CHEBI:57841"/>
        <dbReference type="ChEBI" id="CHEBI:62890"/>
        <dbReference type="EC" id="2.5.1.3"/>
    </reaction>
</comment>
<keyword evidence="2 9" id="KW-0808">Transferase</keyword>
<feature type="binding site" evidence="9">
    <location>
        <begin position="33"/>
        <end position="37"/>
    </location>
    <ligand>
        <name>4-amino-2-methyl-5-(diphosphooxymethyl)pyrimidine</name>
        <dbReference type="ChEBI" id="CHEBI:57841"/>
    </ligand>
</feature>
<dbReference type="NCBIfam" id="TIGR00693">
    <property type="entry name" value="thiE"/>
    <property type="match status" value="1"/>
</dbReference>
<evidence type="ECO:0000256" key="11">
    <source>
        <dbReference type="RuleBase" id="RU004253"/>
    </source>
</evidence>
<dbReference type="CDD" id="cd00564">
    <property type="entry name" value="TMP_TenI"/>
    <property type="match status" value="1"/>
</dbReference>
<dbReference type="GO" id="GO:0000287">
    <property type="term" value="F:magnesium ion binding"/>
    <property type="evidence" value="ECO:0007669"/>
    <property type="project" value="UniProtKB-UniRule"/>
</dbReference>
<protein>
    <recommendedName>
        <fullName evidence="9">Thiamine-phosphate synthase</fullName>
        <shortName evidence="9">TP synthase</shortName>
        <shortName evidence="9">TPS</shortName>
        <ecNumber evidence="9">2.5.1.3</ecNumber>
    </recommendedName>
    <alternativeName>
        <fullName evidence="9">Thiamine-phosphate pyrophosphorylase</fullName>
        <shortName evidence="9">TMP pyrophosphorylase</shortName>
        <shortName evidence="9">TMP-PPase</shortName>
    </alternativeName>
</protein>
<dbReference type="EC" id="2.5.1.3" evidence="9"/>
<feature type="binding site" evidence="9">
    <location>
        <position position="103"/>
    </location>
    <ligand>
        <name>4-amino-2-methyl-5-(diphosphooxymethyl)pyrimidine</name>
        <dbReference type="ChEBI" id="CHEBI:57841"/>
    </ligand>
</feature>
<feature type="binding site" evidence="9">
    <location>
        <position position="65"/>
    </location>
    <ligand>
        <name>4-amino-2-methyl-5-(diphosphooxymethyl)pyrimidine</name>
        <dbReference type="ChEBI" id="CHEBI:57841"/>
    </ligand>
</feature>
<evidence type="ECO:0000256" key="4">
    <source>
        <dbReference type="ARBA" id="ARBA00022842"/>
    </source>
</evidence>
<dbReference type="InterPro" id="IPR022998">
    <property type="entry name" value="ThiamineP_synth_TenI"/>
</dbReference>
<dbReference type="InterPro" id="IPR034291">
    <property type="entry name" value="TMP_synthase"/>
</dbReference>
<organism evidence="12 13">
    <name type="scientific">Myroides odoratimimus</name>
    <dbReference type="NCBI Taxonomy" id="76832"/>
    <lineage>
        <taxon>Bacteria</taxon>
        <taxon>Pseudomonadati</taxon>
        <taxon>Bacteroidota</taxon>
        <taxon>Flavobacteriia</taxon>
        <taxon>Flavobacteriales</taxon>
        <taxon>Flavobacteriaceae</taxon>
        <taxon>Myroides</taxon>
    </lineage>
</organism>
<dbReference type="PANTHER" id="PTHR20857:SF15">
    <property type="entry name" value="THIAMINE-PHOSPHATE SYNTHASE"/>
    <property type="match status" value="1"/>
</dbReference>
<comment type="catalytic activity">
    <reaction evidence="6 9 10">
        <text>4-methyl-5-(2-phosphooxyethyl)-thiazole + 4-amino-2-methyl-5-(diphosphooxymethyl)pyrimidine + H(+) = thiamine phosphate + diphosphate</text>
        <dbReference type="Rhea" id="RHEA:22328"/>
        <dbReference type="ChEBI" id="CHEBI:15378"/>
        <dbReference type="ChEBI" id="CHEBI:33019"/>
        <dbReference type="ChEBI" id="CHEBI:37575"/>
        <dbReference type="ChEBI" id="CHEBI:57841"/>
        <dbReference type="ChEBI" id="CHEBI:58296"/>
        <dbReference type="EC" id="2.5.1.3"/>
    </reaction>
</comment>
<comment type="function">
    <text evidence="9">Condenses 4-methyl-5-(beta-hydroxyethyl)thiazole monophosphate (THZ-P) and 2-methyl-4-amino-5-hydroxymethyl pyrimidine pyrophosphate (HMP-PP) to form thiamine monophosphate (TMP).</text>
</comment>
<feature type="binding site" evidence="9">
    <location>
        <begin position="129"/>
        <end position="131"/>
    </location>
    <ligand>
        <name>2-[(2R,5Z)-2-carboxy-4-methylthiazol-5(2H)-ylidene]ethyl phosphate</name>
        <dbReference type="ChEBI" id="CHEBI:62899"/>
    </ligand>
</feature>
<dbReference type="GO" id="GO:0009228">
    <property type="term" value="P:thiamine biosynthetic process"/>
    <property type="evidence" value="ECO:0007669"/>
    <property type="project" value="UniProtKB-KW"/>
</dbReference>
<dbReference type="Gene3D" id="3.20.20.70">
    <property type="entry name" value="Aldolase class I"/>
    <property type="match status" value="1"/>
</dbReference>
<proteinExistence type="inferred from homology"/>
<comment type="cofactor">
    <cofactor evidence="9">
        <name>Mg(2+)</name>
        <dbReference type="ChEBI" id="CHEBI:18420"/>
    </cofactor>
    <text evidence="9">Binds 1 Mg(2+) ion per subunit.</text>
</comment>
<dbReference type="SUPFAM" id="SSF51391">
    <property type="entry name" value="Thiamin phosphate synthase"/>
    <property type="match status" value="1"/>
</dbReference>
<dbReference type="Proteomes" id="UP000069030">
    <property type="component" value="Chromosome"/>
</dbReference>
<keyword evidence="4 9" id="KW-0460">Magnesium</keyword>
<reference evidence="12 13" key="1">
    <citation type="journal article" date="2016" name="J. Zhejiang Univ. Sci. B">
        <title>Antibiotic resistance mechanisms of Myroides sp.</title>
        <authorList>
            <person name="Hu S."/>
            <person name="Yuan S."/>
            <person name="Qu H."/>
            <person name="Jiang T."/>
            <person name="Zhou Y."/>
            <person name="Wang M."/>
            <person name="Ming D."/>
        </authorList>
    </citation>
    <scope>NUCLEOTIDE SEQUENCE [LARGE SCALE GENOMIC DNA]</scope>
    <source>
        <strain evidence="12 13">PR63039</strain>
    </source>
</reference>
<evidence type="ECO:0000313" key="13">
    <source>
        <dbReference type="Proteomes" id="UP000069030"/>
    </source>
</evidence>
<evidence type="ECO:0000256" key="10">
    <source>
        <dbReference type="RuleBase" id="RU003826"/>
    </source>
</evidence>
<dbReference type="AlphaFoldDB" id="A0A0S7EA04"/>
<dbReference type="PANTHER" id="PTHR20857">
    <property type="entry name" value="THIAMINE-PHOSPHATE PYROPHOSPHORYLASE"/>
    <property type="match status" value="1"/>
</dbReference>
<evidence type="ECO:0000256" key="2">
    <source>
        <dbReference type="ARBA" id="ARBA00022679"/>
    </source>
</evidence>
<comment type="caution">
    <text evidence="9">Lacks conserved residue(s) required for the propagation of feature annotation.</text>
</comment>
<accession>A0A0S7EA04</accession>
<sequence length="206" mass="22954">MLNKIQYISHGDTPQEQLYHIETVLGAGQQWIQYRFKNTTNTTLWQTAEQVKKLCEQYQATLIINDHVDLAKAIEADGVHLGLTDLSITQAKAYLPNKIIGGTANTIEDIQLRHAEGCDYIGLGPYRFTTTKQKLSPILGLAGYQQLLKQMQELDINIPVVAIGGIQLEDVEDLKQAGLHGIAISGLLQNSTDKKTLLQQLNYILK</sequence>
<feature type="binding site" evidence="9">
    <location>
        <position position="132"/>
    </location>
    <ligand>
        <name>4-amino-2-methyl-5-(diphosphooxymethyl)pyrimidine</name>
        <dbReference type="ChEBI" id="CHEBI:57841"/>
    </ligand>
</feature>